<evidence type="ECO:0000259" key="1">
    <source>
        <dbReference type="SMART" id="SM00850"/>
    </source>
</evidence>
<dbReference type="EMBL" id="LVWI01000001">
    <property type="protein sequence ID" value="OKP91756.1"/>
    <property type="molecule type" value="Genomic_DNA"/>
</dbReference>
<proteinExistence type="predicted"/>
<dbReference type="SMART" id="SM00850">
    <property type="entry name" value="LytTR"/>
    <property type="match status" value="1"/>
</dbReference>
<gene>
    <name evidence="2" type="ORF">A3844_01125</name>
</gene>
<name>A0ABX3EU64_9BACL</name>
<evidence type="ECO:0000313" key="2">
    <source>
        <dbReference type="EMBL" id="OKP91756.1"/>
    </source>
</evidence>
<protein>
    <recommendedName>
        <fullName evidence="1">HTH LytTR-type domain-containing protein</fullName>
    </recommendedName>
</protein>
<dbReference type="InterPro" id="IPR007492">
    <property type="entry name" value="LytTR_DNA-bd_dom"/>
</dbReference>
<dbReference type="Proteomes" id="UP000186058">
    <property type="component" value="Unassembled WGS sequence"/>
</dbReference>
<keyword evidence="3" id="KW-1185">Reference proteome</keyword>
<accession>A0ABX3EU64</accession>
<sequence>MDTISVTRDIEGKTGLITVRIDEIIYLGTDSRTAILLLHTLDSVYFTAGTLKYWTQVLNASGYCFLLADRNNSINIRRIVEINKLLKVAYFEPESERNKASKYSTMSKSGLKEVLQVITELDSTVIFT</sequence>
<evidence type="ECO:0000313" key="3">
    <source>
        <dbReference type="Proteomes" id="UP000186058"/>
    </source>
</evidence>
<dbReference type="Gene3D" id="2.40.50.1020">
    <property type="entry name" value="LytTr DNA-binding domain"/>
    <property type="match status" value="1"/>
</dbReference>
<dbReference type="RefSeq" id="WP_074106332.1">
    <property type="nucleotide sequence ID" value="NZ_LVWI01000001.1"/>
</dbReference>
<comment type="caution">
    <text evidence="2">The sequence shown here is derived from an EMBL/GenBank/DDBJ whole genome shotgun (WGS) entry which is preliminary data.</text>
</comment>
<reference evidence="2 3" key="1">
    <citation type="submission" date="2016-03" db="EMBL/GenBank/DDBJ databases">
        <authorList>
            <person name="Sant'Anna F.H."/>
            <person name="Ambrosini A."/>
            <person name="Souza R."/>
            <person name="Bach E."/>
            <person name="Fernandes G."/>
            <person name="Balsanelli E."/>
            <person name="Baura V.A."/>
            <person name="Souza E.M."/>
            <person name="Passaglia L."/>
        </authorList>
    </citation>
    <scope>NUCLEOTIDE SEQUENCE [LARGE SCALE GENOMIC DNA]</scope>
    <source>
        <strain evidence="2 3">P26E</strain>
    </source>
</reference>
<feature type="domain" description="HTH LytTR-type" evidence="1">
    <location>
        <begin position="14"/>
        <end position="119"/>
    </location>
</feature>
<organism evidence="2 3">
    <name type="scientific">Paenibacillus helianthi</name>
    <dbReference type="NCBI Taxonomy" id="1349432"/>
    <lineage>
        <taxon>Bacteria</taxon>
        <taxon>Bacillati</taxon>
        <taxon>Bacillota</taxon>
        <taxon>Bacilli</taxon>
        <taxon>Bacillales</taxon>
        <taxon>Paenibacillaceae</taxon>
        <taxon>Paenibacillus</taxon>
    </lineage>
</organism>
<dbReference type="Pfam" id="PF04397">
    <property type="entry name" value="LytTR"/>
    <property type="match status" value="1"/>
</dbReference>